<dbReference type="PRINTS" id="PR00677">
    <property type="entry name" value="PHOSDUCIN"/>
</dbReference>
<dbReference type="Gene3D" id="3.40.30.10">
    <property type="entry name" value="Glutaredoxin"/>
    <property type="match status" value="1"/>
</dbReference>
<keyword evidence="7" id="KW-1185">Reference proteome</keyword>
<dbReference type="InterPro" id="IPR036249">
    <property type="entry name" value="Thioredoxin-like_sf"/>
</dbReference>
<evidence type="ECO:0000259" key="5">
    <source>
        <dbReference type="Pfam" id="PF02114"/>
    </source>
</evidence>
<feature type="compositionally biased region" description="Polar residues" evidence="4">
    <location>
        <begin position="1"/>
        <end position="10"/>
    </location>
</feature>
<dbReference type="InterPro" id="IPR051499">
    <property type="entry name" value="Phosducin-like_reg"/>
</dbReference>
<evidence type="ECO:0000313" key="6">
    <source>
        <dbReference type="EMBL" id="CAG8554369.1"/>
    </source>
</evidence>
<protein>
    <submittedName>
        <fullName evidence="6">1894_t:CDS:1</fullName>
    </submittedName>
</protein>
<evidence type="ECO:0000313" key="7">
    <source>
        <dbReference type="Proteomes" id="UP000789831"/>
    </source>
</evidence>
<feature type="coiled-coil region" evidence="3">
    <location>
        <begin position="90"/>
        <end position="117"/>
    </location>
</feature>
<proteinExistence type="inferred from homology"/>
<evidence type="ECO:0000256" key="2">
    <source>
        <dbReference type="ARBA" id="ARBA00022553"/>
    </source>
</evidence>
<dbReference type="InterPro" id="IPR024253">
    <property type="entry name" value="Phosducin_thioredoxin-like_dom"/>
</dbReference>
<dbReference type="SUPFAM" id="SSF52833">
    <property type="entry name" value="Thioredoxin-like"/>
    <property type="match status" value="1"/>
</dbReference>
<feature type="compositionally biased region" description="Acidic residues" evidence="4">
    <location>
        <begin position="24"/>
        <end position="36"/>
    </location>
</feature>
<dbReference type="PANTHER" id="PTHR46052:SF1">
    <property type="entry name" value="PHOSDUCIN-LIKE PROTEIN"/>
    <property type="match status" value="1"/>
</dbReference>
<feature type="domain" description="Phosducin" evidence="5">
    <location>
        <begin position="48"/>
        <end position="249"/>
    </location>
</feature>
<dbReference type="PANTHER" id="PTHR46052">
    <property type="entry name" value="PHOSDUCIN-LIKE PROTEIN"/>
    <property type="match status" value="1"/>
</dbReference>
<keyword evidence="3" id="KW-0175">Coiled coil</keyword>
<dbReference type="CDD" id="cd02987">
    <property type="entry name" value="Phd_like_Phd"/>
    <property type="match status" value="1"/>
</dbReference>
<gene>
    <name evidence="6" type="ORF">AGERDE_LOCUS6833</name>
</gene>
<evidence type="ECO:0000256" key="1">
    <source>
        <dbReference type="ARBA" id="ARBA00009686"/>
    </source>
</evidence>
<dbReference type="AlphaFoldDB" id="A0A9N9B8B7"/>
<sequence length="272" mass="30900">MDALVEQNSIDDAAEPARTPDASDVSEGEDLTDEVVDNTTPLSHGGRQTGPKGVIADHAFHEQMARERKTAFIKSYNERMLSKAITTTTFREDQERNKQEEALLQELENISSDEDDEDEQEVIRRYREQRIKEMKNHEYYKSRPKFGFLKEVSAGQYVSAIDNEAANVSIVLHLYENSIIECIRLNECLVHLARKYACVKFLRVLAHELDFDPAGLPAILAYKNGNLIANLVKITEEFDKPDFDSNIVEQVLLRNEVFTAADISPDFSSTNN</sequence>
<keyword evidence="2" id="KW-0597">Phosphoprotein</keyword>
<accession>A0A9N9B8B7</accession>
<comment type="similarity">
    <text evidence="1">Belongs to the phosducin family.</text>
</comment>
<organism evidence="6 7">
    <name type="scientific">Ambispora gerdemannii</name>
    <dbReference type="NCBI Taxonomy" id="144530"/>
    <lineage>
        <taxon>Eukaryota</taxon>
        <taxon>Fungi</taxon>
        <taxon>Fungi incertae sedis</taxon>
        <taxon>Mucoromycota</taxon>
        <taxon>Glomeromycotina</taxon>
        <taxon>Glomeromycetes</taxon>
        <taxon>Archaeosporales</taxon>
        <taxon>Ambisporaceae</taxon>
        <taxon>Ambispora</taxon>
    </lineage>
</organism>
<dbReference type="InterPro" id="IPR023196">
    <property type="entry name" value="Phosducin_N_dom_sf"/>
</dbReference>
<dbReference type="OrthoDB" id="70588at2759"/>
<feature type="region of interest" description="Disordered" evidence="4">
    <location>
        <begin position="1"/>
        <end position="53"/>
    </location>
</feature>
<evidence type="ECO:0000256" key="3">
    <source>
        <dbReference type="SAM" id="Coils"/>
    </source>
</evidence>
<name>A0A9N9B8B7_9GLOM</name>
<dbReference type="GO" id="GO:0008277">
    <property type="term" value="P:regulation of G protein-coupled receptor signaling pathway"/>
    <property type="evidence" value="ECO:0007669"/>
    <property type="project" value="InterPro"/>
</dbReference>
<evidence type="ECO:0000256" key="4">
    <source>
        <dbReference type="SAM" id="MobiDB-lite"/>
    </source>
</evidence>
<dbReference type="InterPro" id="IPR001200">
    <property type="entry name" value="Phosducin"/>
</dbReference>
<reference evidence="6" key="1">
    <citation type="submission" date="2021-06" db="EMBL/GenBank/DDBJ databases">
        <authorList>
            <person name="Kallberg Y."/>
            <person name="Tangrot J."/>
            <person name="Rosling A."/>
        </authorList>
    </citation>
    <scope>NUCLEOTIDE SEQUENCE</scope>
    <source>
        <strain evidence="6">MT106</strain>
    </source>
</reference>
<dbReference type="Pfam" id="PF02114">
    <property type="entry name" value="Phosducin"/>
    <property type="match status" value="1"/>
</dbReference>
<dbReference type="Proteomes" id="UP000789831">
    <property type="component" value="Unassembled WGS sequence"/>
</dbReference>
<comment type="caution">
    <text evidence="6">The sequence shown here is derived from an EMBL/GenBank/DDBJ whole genome shotgun (WGS) entry which is preliminary data.</text>
</comment>
<dbReference type="EMBL" id="CAJVPL010001132">
    <property type="protein sequence ID" value="CAG8554369.1"/>
    <property type="molecule type" value="Genomic_DNA"/>
</dbReference>
<dbReference type="Gene3D" id="1.10.168.10">
    <property type="entry name" value="Phosducin, domain 2"/>
    <property type="match status" value="1"/>
</dbReference>